<protein>
    <submittedName>
        <fullName evidence="12">Cyclic dof factor 2-like</fullName>
    </submittedName>
</protein>
<evidence type="ECO:0000259" key="10">
    <source>
        <dbReference type="PROSITE" id="PS50884"/>
    </source>
</evidence>
<dbReference type="GO" id="GO:0003700">
    <property type="term" value="F:DNA-binding transcription factor activity"/>
    <property type="evidence" value="ECO:0007669"/>
    <property type="project" value="InterPro"/>
</dbReference>
<gene>
    <name evidence="12" type="primary">LOC111276996</name>
</gene>
<dbReference type="GO" id="GO:0003677">
    <property type="term" value="F:DNA binding"/>
    <property type="evidence" value="ECO:0007669"/>
    <property type="project" value="UniProtKB-UniRule"/>
</dbReference>
<dbReference type="Pfam" id="PF02701">
    <property type="entry name" value="Zn_ribbon_Dof"/>
    <property type="match status" value="1"/>
</dbReference>
<keyword evidence="1" id="KW-0479">Metal-binding</keyword>
<feature type="compositionally biased region" description="Polar residues" evidence="9">
    <location>
        <begin position="78"/>
        <end position="89"/>
    </location>
</feature>
<organism evidence="11 12">
    <name type="scientific">Durio zibethinus</name>
    <name type="common">Durian</name>
    <dbReference type="NCBI Taxonomy" id="66656"/>
    <lineage>
        <taxon>Eukaryota</taxon>
        <taxon>Viridiplantae</taxon>
        <taxon>Streptophyta</taxon>
        <taxon>Embryophyta</taxon>
        <taxon>Tracheophyta</taxon>
        <taxon>Spermatophyta</taxon>
        <taxon>Magnoliopsida</taxon>
        <taxon>eudicotyledons</taxon>
        <taxon>Gunneridae</taxon>
        <taxon>Pentapetalae</taxon>
        <taxon>rosids</taxon>
        <taxon>malvids</taxon>
        <taxon>Malvales</taxon>
        <taxon>Malvaceae</taxon>
        <taxon>Helicteroideae</taxon>
        <taxon>Durio</taxon>
    </lineage>
</organism>
<evidence type="ECO:0000256" key="6">
    <source>
        <dbReference type="ARBA" id="ARBA00023163"/>
    </source>
</evidence>
<feature type="compositionally biased region" description="Low complexity" evidence="9">
    <location>
        <begin position="388"/>
        <end position="406"/>
    </location>
</feature>
<comment type="subcellular location">
    <subcellularLocation>
        <location evidence="8">Nucleus</location>
    </subcellularLocation>
</comment>
<feature type="region of interest" description="Disordered" evidence="9">
    <location>
        <begin position="388"/>
        <end position="420"/>
    </location>
</feature>
<dbReference type="PANTHER" id="PTHR31089">
    <property type="entry name" value="CYCLIC DOF FACTOR 2"/>
    <property type="match status" value="1"/>
</dbReference>
<dbReference type="PROSITE" id="PS01361">
    <property type="entry name" value="ZF_DOF_1"/>
    <property type="match status" value="1"/>
</dbReference>
<dbReference type="InterPro" id="IPR045174">
    <property type="entry name" value="Dof"/>
</dbReference>
<reference evidence="12" key="1">
    <citation type="submission" date="2025-08" db="UniProtKB">
        <authorList>
            <consortium name="RefSeq"/>
        </authorList>
    </citation>
    <scope>IDENTIFICATION</scope>
    <source>
        <tissue evidence="12">Fruit stalk</tissue>
    </source>
</reference>
<dbReference type="Proteomes" id="UP000515121">
    <property type="component" value="Unplaced"/>
</dbReference>
<name>A0A6P5WRX5_DURZI</name>
<dbReference type="PANTHER" id="PTHR31089:SF47">
    <property type="entry name" value="DOF-TYPE DOMAIN-CONTAINING PROTEIN"/>
    <property type="match status" value="1"/>
</dbReference>
<evidence type="ECO:0000313" key="12">
    <source>
        <dbReference type="RefSeq" id="XP_022718804.1"/>
    </source>
</evidence>
<keyword evidence="6" id="KW-0804">Transcription</keyword>
<feature type="domain" description="Dof-type" evidence="10">
    <location>
        <begin position="115"/>
        <end position="169"/>
    </location>
</feature>
<feature type="region of interest" description="Disordered" evidence="9">
    <location>
        <begin position="18"/>
        <end position="107"/>
    </location>
</feature>
<evidence type="ECO:0000256" key="5">
    <source>
        <dbReference type="ARBA" id="ARBA00023125"/>
    </source>
</evidence>
<dbReference type="InterPro" id="IPR003851">
    <property type="entry name" value="Znf_Dof"/>
</dbReference>
<keyword evidence="7 8" id="KW-0539">Nucleus</keyword>
<feature type="compositionally biased region" description="Basic and acidic residues" evidence="9">
    <location>
        <begin position="63"/>
        <end position="77"/>
    </location>
</feature>
<dbReference type="OrthoDB" id="1927254at2759"/>
<keyword evidence="5 8" id="KW-0238">DNA-binding</keyword>
<dbReference type="RefSeq" id="XP_022718804.1">
    <property type="nucleotide sequence ID" value="XM_022863069.1"/>
</dbReference>
<dbReference type="GeneID" id="111276996"/>
<dbReference type="GO" id="GO:0008270">
    <property type="term" value="F:zinc ion binding"/>
    <property type="evidence" value="ECO:0007669"/>
    <property type="project" value="UniProtKB-KW"/>
</dbReference>
<feature type="compositionally biased region" description="Low complexity" evidence="9">
    <location>
        <begin position="45"/>
        <end position="60"/>
    </location>
</feature>
<keyword evidence="4" id="KW-0805">Transcription regulation</keyword>
<sequence>MNGGDPAFKLFGRKIPVPEPQIHAGNTISDFPFNKKCKRREMETSSEVTNTETEITHTNTSGEPDKSIAVENDKEEYQSSMKPNEIQKSSKPKDEQPETNSTDQEKVFKKPDKVLPCPRCNSLDTKFCYFNNYNVNQPRHFCKNCQRYWTAGGTMRNVPIGAGRRKNKHLASQYRQIIVSSNGVPMTQIETPDSANQQLLSPGESTTAFGPSIGNGTVLKFGAEAPLCESMVTVLSLGDQKRCVETGTISCGEIREEPSCGSSVTPCSIRGNELPGNVMQKVRKGLAGPNEQDTAHPPQCYPVPPWIFPWNPGLNNVAPTAAGQCSSERIGAPNSSTSNAVQWCPTPMVAVPGFCPPNIPLQIVPAYWSCMPLWAAGRGNVSFNGANGSLSPSSSTSNSICSGNGSPTLGKHSREPNFVEEEQSEKCILVPKTLRIDDPNEASKSPIWATLGIKPDRKDLLQGGKIFNAFESKAGGKDHLPDGSHILEANPAAFSCSHTVQEST</sequence>
<proteinExistence type="predicted"/>
<dbReference type="AlphaFoldDB" id="A0A6P5WRX5"/>
<evidence type="ECO:0000256" key="9">
    <source>
        <dbReference type="SAM" id="MobiDB-lite"/>
    </source>
</evidence>
<dbReference type="GO" id="GO:0005634">
    <property type="term" value="C:nucleus"/>
    <property type="evidence" value="ECO:0007669"/>
    <property type="project" value="UniProtKB-SubCell"/>
</dbReference>
<evidence type="ECO:0000256" key="1">
    <source>
        <dbReference type="ARBA" id="ARBA00022723"/>
    </source>
</evidence>
<evidence type="ECO:0000256" key="2">
    <source>
        <dbReference type="ARBA" id="ARBA00022771"/>
    </source>
</evidence>
<evidence type="ECO:0000313" key="11">
    <source>
        <dbReference type="Proteomes" id="UP000515121"/>
    </source>
</evidence>
<keyword evidence="3" id="KW-0862">Zinc</keyword>
<evidence type="ECO:0000256" key="7">
    <source>
        <dbReference type="ARBA" id="ARBA00023242"/>
    </source>
</evidence>
<accession>A0A6P5WRX5</accession>
<evidence type="ECO:0000256" key="4">
    <source>
        <dbReference type="ARBA" id="ARBA00023015"/>
    </source>
</evidence>
<evidence type="ECO:0000256" key="3">
    <source>
        <dbReference type="ARBA" id="ARBA00022833"/>
    </source>
</evidence>
<dbReference type="KEGG" id="dzi:111276996"/>
<keyword evidence="11" id="KW-1185">Reference proteome</keyword>
<keyword evidence="2 8" id="KW-0863">Zinc-finger</keyword>
<dbReference type="PROSITE" id="PS50884">
    <property type="entry name" value="ZF_DOF_2"/>
    <property type="match status" value="1"/>
</dbReference>
<evidence type="ECO:0000256" key="8">
    <source>
        <dbReference type="PROSITE-ProRule" id="PRU00071"/>
    </source>
</evidence>